<dbReference type="Proteomes" id="UP001530293">
    <property type="component" value="Unassembled WGS sequence"/>
</dbReference>
<keyword evidence="1" id="KW-0812">Transmembrane</keyword>
<gene>
    <name evidence="2" type="ORF">ACHAWU_002543</name>
</gene>
<dbReference type="AlphaFoldDB" id="A0ABD3LY29"/>
<evidence type="ECO:0000313" key="2">
    <source>
        <dbReference type="EMBL" id="KAL3756640.1"/>
    </source>
</evidence>
<feature type="transmembrane region" description="Helical" evidence="1">
    <location>
        <begin position="185"/>
        <end position="206"/>
    </location>
</feature>
<reference evidence="2 3" key="1">
    <citation type="submission" date="2024-10" db="EMBL/GenBank/DDBJ databases">
        <title>Updated reference genomes for cyclostephanoid diatoms.</title>
        <authorList>
            <person name="Roberts W.R."/>
            <person name="Alverson A.J."/>
        </authorList>
    </citation>
    <scope>NUCLEOTIDE SEQUENCE [LARGE SCALE GENOMIC DNA]</scope>
    <source>
        <strain evidence="2 3">AJA232-27</strain>
    </source>
</reference>
<feature type="transmembrane region" description="Helical" evidence="1">
    <location>
        <begin position="103"/>
        <end position="125"/>
    </location>
</feature>
<sequence>MSPNQHLVEMIRPMIPSSSSSVILALRGGSSSISNQVETLDSIYTQSAVGYFNNLRVPAAVFMSIIMKEMFALQSSPSPSMRKWDVEHGVDHSRRWRILRYSYLLLMVLAFSLETFTIFVATQVLTQLATAQRMVPLVPVETNVSSLIESEKSGGFFGIGKKEIPQSMVDFLIANFEFEYATCRFHFVTGILSFTVATALRVRYALRKYRQVDFDLKLILLSELHFGMLTYTNANTITYGGYVNLLKRQLALSVRFLVAHVSSGPLSVVTAILACLTIVFAILGAISPEFATFDDDDNK</sequence>
<evidence type="ECO:0000313" key="3">
    <source>
        <dbReference type="Proteomes" id="UP001530293"/>
    </source>
</evidence>
<name>A0ABD3LY29_9STRA</name>
<keyword evidence="1" id="KW-1133">Transmembrane helix</keyword>
<keyword evidence="1" id="KW-0472">Membrane</keyword>
<accession>A0ABD3LY29</accession>
<evidence type="ECO:0000256" key="1">
    <source>
        <dbReference type="SAM" id="Phobius"/>
    </source>
</evidence>
<protein>
    <submittedName>
        <fullName evidence="2">Uncharacterized protein</fullName>
    </submittedName>
</protein>
<proteinExistence type="predicted"/>
<dbReference type="EMBL" id="JALLBG020000299">
    <property type="protein sequence ID" value="KAL3756640.1"/>
    <property type="molecule type" value="Genomic_DNA"/>
</dbReference>
<comment type="caution">
    <text evidence="2">The sequence shown here is derived from an EMBL/GenBank/DDBJ whole genome shotgun (WGS) entry which is preliminary data.</text>
</comment>
<feature type="transmembrane region" description="Helical" evidence="1">
    <location>
        <begin position="262"/>
        <end position="283"/>
    </location>
</feature>
<keyword evidence="3" id="KW-1185">Reference proteome</keyword>
<organism evidence="2 3">
    <name type="scientific">Discostella pseudostelligera</name>
    <dbReference type="NCBI Taxonomy" id="259834"/>
    <lineage>
        <taxon>Eukaryota</taxon>
        <taxon>Sar</taxon>
        <taxon>Stramenopiles</taxon>
        <taxon>Ochrophyta</taxon>
        <taxon>Bacillariophyta</taxon>
        <taxon>Coscinodiscophyceae</taxon>
        <taxon>Thalassiosirophycidae</taxon>
        <taxon>Stephanodiscales</taxon>
        <taxon>Stephanodiscaceae</taxon>
        <taxon>Discostella</taxon>
    </lineage>
</organism>